<proteinExistence type="predicted"/>
<dbReference type="GeneID" id="19195842"/>
<sequence>MILHSRQPNLPTSSAIAGDEGTSVAIRKKSQSHTSQTLIASMDVAPKWSVWPFLRVIPWGIGPLLEIIANFARYTVTFEDVTEFIGDSIVYEY</sequence>
<dbReference type="Proteomes" id="UP000019471">
    <property type="component" value="Unassembled WGS sequence"/>
</dbReference>
<dbReference type="RefSeq" id="XP_007749915.1">
    <property type="nucleotide sequence ID" value="XM_007751725.1"/>
</dbReference>
<dbReference type="EMBL" id="AMGX01000024">
    <property type="protein sequence ID" value="EXJ65625.1"/>
    <property type="molecule type" value="Genomic_DNA"/>
</dbReference>
<organism evidence="1 2">
    <name type="scientific">Cladophialophora psammophila CBS 110553</name>
    <dbReference type="NCBI Taxonomy" id="1182543"/>
    <lineage>
        <taxon>Eukaryota</taxon>
        <taxon>Fungi</taxon>
        <taxon>Dikarya</taxon>
        <taxon>Ascomycota</taxon>
        <taxon>Pezizomycotina</taxon>
        <taxon>Eurotiomycetes</taxon>
        <taxon>Chaetothyriomycetidae</taxon>
        <taxon>Chaetothyriales</taxon>
        <taxon>Herpotrichiellaceae</taxon>
        <taxon>Cladophialophora</taxon>
    </lineage>
</organism>
<dbReference type="HOGENOM" id="CLU_2399483_0_0_1"/>
<protein>
    <submittedName>
        <fullName evidence="1">Uncharacterized protein</fullName>
    </submittedName>
</protein>
<evidence type="ECO:0000313" key="2">
    <source>
        <dbReference type="Proteomes" id="UP000019471"/>
    </source>
</evidence>
<keyword evidence="2" id="KW-1185">Reference proteome</keyword>
<gene>
    <name evidence="1" type="ORF">A1O5_11152</name>
</gene>
<dbReference type="OrthoDB" id="10254221at2759"/>
<comment type="caution">
    <text evidence="1">The sequence shown here is derived from an EMBL/GenBank/DDBJ whole genome shotgun (WGS) entry which is preliminary data.</text>
</comment>
<reference evidence="1 2" key="1">
    <citation type="submission" date="2013-03" db="EMBL/GenBank/DDBJ databases">
        <title>The Genome Sequence of Cladophialophora psammophila CBS 110553.</title>
        <authorList>
            <consortium name="The Broad Institute Genomics Platform"/>
            <person name="Cuomo C."/>
            <person name="de Hoog S."/>
            <person name="Gorbushina A."/>
            <person name="Walker B."/>
            <person name="Young S.K."/>
            <person name="Zeng Q."/>
            <person name="Gargeya S."/>
            <person name="Fitzgerald M."/>
            <person name="Haas B."/>
            <person name="Abouelleil A."/>
            <person name="Allen A.W."/>
            <person name="Alvarado L."/>
            <person name="Arachchi H.M."/>
            <person name="Berlin A.M."/>
            <person name="Chapman S.B."/>
            <person name="Gainer-Dewar J."/>
            <person name="Goldberg J."/>
            <person name="Griggs A."/>
            <person name="Gujja S."/>
            <person name="Hansen M."/>
            <person name="Howarth C."/>
            <person name="Imamovic A."/>
            <person name="Ireland A."/>
            <person name="Larimer J."/>
            <person name="McCowan C."/>
            <person name="Murphy C."/>
            <person name="Pearson M."/>
            <person name="Poon T.W."/>
            <person name="Priest M."/>
            <person name="Roberts A."/>
            <person name="Saif S."/>
            <person name="Shea T."/>
            <person name="Sisk P."/>
            <person name="Sykes S."/>
            <person name="Wortman J."/>
            <person name="Nusbaum C."/>
            <person name="Birren B."/>
        </authorList>
    </citation>
    <scope>NUCLEOTIDE SEQUENCE [LARGE SCALE GENOMIC DNA]</scope>
    <source>
        <strain evidence="1 2">CBS 110553</strain>
    </source>
</reference>
<accession>W9WKV3</accession>
<dbReference type="AlphaFoldDB" id="W9WKV3"/>
<name>W9WKV3_9EURO</name>
<evidence type="ECO:0000313" key="1">
    <source>
        <dbReference type="EMBL" id="EXJ65625.1"/>
    </source>
</evidence>